<reference evidence="3" key="1">
    <citation type="submission" date="2020-05" db="EMBL/GenBank/DDBJ databases">
        <title>Phylogenomic resolution of chytrid fungi.</title>
        <authorList>
            <person name="Stajich J.E."/>
            <person name="Amses K."/>
            <person name="Simmons R."/>
            <person name="Seto K."/>
            <person name="Myers J."/>
            <person name="Bonds A."/>
            <person name="Quandt C.A."/>
            <person name="Barry K."/>
            <person name="Liu P."/>
            <person name="Grigoriev I."/>
            <person name="Longcore J.E."/>
            <person name="James T.Y."/>
        </authorList>
    </citation>
    <scope>NUCLEOTIDE SEQUENCE</scope>
    <source>
        <strain evidence="3">JEL0379</strain>
    </source>
</reference>
<sequence length="261" mass="29013">MGGLRWLACDPGTQVFICAYDPITGDIYLIGSEMGAWIRTILKVIDGLKSVLSRTIDAKNAVHDAHKAWIAAKGALATLRRDPNSTLEERAELALKVDKLQIAYLNTQDNVANSPEFKDKEAEIQALYRKLQTQVKAFHQVAAGFLQAFPIVILPRFNQQMLKRGGSGPQGTDKTILTMLSHAAFYGLLCRRMASEGRRPLVPTEAFSSQACIFCGNMCKVGRAFIYKCSKCKNWWHRDANGAAMICLFVIIRGMDWLGLD</sequence>
<organism evidence="3 4">
    <name type="scientific">Geranomyces variabilis</name>
    <dbReference type="NCBI Taxonomy" id="109894"/>
    <lineage>
        <taxon>Eukaryota</taxon>
        <taxon>Fungi</taxon>
        <taxon>Fungi incertae sedis</taxon>
        <taxon>Chytridiomycota</taxon>
        <taxon>Chytridiomycota incertae sedis</taxon>
        <taxon>Chytridiomycetes</taxon>
        <taxon>Spizellomycetales</taxon>
        <taxon>Powellomycetaceae</taxon>
        <taxon>Geranomyces</taxon>
    </lineage>
</organism>
<dbReference type="AlphaFoldDB" id="A0AAD5TKH3"/>
<keyword evidence="4" id="KW-1185">Reference proteome</keyword>
<evidence type="ECO:0000313" key="3">
    <source>
        <dbReference type="EMBL" id="KAJ3179010.1"/>
    </source>
</evidence>
<evidence type="ECO:0000313" key="4">
    <source>
        <dbReference type="Proteomes" id="UP001212152"/>
    </source>
</evidence>
<protein>
    <recommendedName>
        <fullName evidence="2">Cas12f1-like TNB domain-containing protein</fullName>
    </recommendedName>
</protein>
<feature type="domain" description="Cas12f1-like TNB" evidence="2">
    <location>
        <begin position="183"/>
        <end position="246"/>
    </location>
</feature>
<proteinExistence type="predicted"/>
<dbReference type="GO" id="GO:0003677">
    <property type="term" value="F:DNA binding"/>
    <property type="evidence" value="ECO:0007669"/>
    <property type="project" value="UniProtKB-KW"/>
</dbReference>
<evidence type="ECO:0000259" key="2">
    <source>
        <dbReference type="Pfam" id="PF07282"/>
    </source>
</evidence>
<dbReference type="InterPro" id="IPR010095">
    <property type="entry name" value="Cas12f1-like_TNB"/>
</dbReference>
<dbReference type="Proteomes" id="UP001212152">
    <property type="component" value="Unassembled WGS sequence"/>
</dbReference>
<comment type="caution">
    <text evidence="3">The sequence shown here is derived from an EMBL/GenBank/DDBJ whole genome shotgun (WGS) entry which is preliminary data.</text>
</comment>
<gene>
    <name evidence="3" type="ORF">HDU87_003280</name>
</gene>
<evidence type="ECO:0000256" key="1">
    <source>
        <dbReference type="ARBA" id="ARBA00023125"/>
    </source>
</evidence>
<dbReference type="CDD" id="cd15489">
    <property type="entry name" value="PHD_SF"/>
    <property type="match status" value="1"/>
</dbReference>
<keyword evidence="1" id="KW-0238">DNA-binding</keyword>
<accession>A0AAD5TKH3</accession>
<name>A0AAD5TKH3_9FUNG</name>
<dbReference type="EMBL" id="JADGJQ010000023">
    <property type="protein sequence ID" value="KAJ3179010.1"/>
    <property type="molecule type" value="Genomic_DNA"/>
</dbReference>
<dbReference type="Pfam" id="PF07282">
    <property type="entry name" value="Cas12f1-like_TNB"/>
    <property type="match status" value="1"/>
</dbReference>